<feature type="compositionally biased region" description="Basic and acidic residues" evidence="7">
    <location>
        <begin position="443"/>
        <end position="454"/>
    </location>
</feature>
<feature type="region of interest" description="Disordered" evidence="7">
    <location>
        <begin position="622"/>
        <end position="651"/>
    </location>
</feature>
<organism evidence="8 9">
    <name type="scientific">Monilinia laxa</name>
    <name type="common">Brown rot fungus</name>
    <name type="synonym">Sclerotinia laxa</name>
    <dbReference type="NCBI Taxonomy" id="61186"/>
    <lineage>
        <taxon>Eukaryota</taxon>
        <taxon>Fungi</taxon>
        <taxon>Dikarya</taxon>
        <taxon>Ascomycota</taxon>
        <taxon>Pezizomycotina</taxon>
        <taxon>Leotiomycetes</taxon>
        <taxon>Helotiales</taxon>
        <taxon>Sclerotiniaceae</taxon>
        <taxon>Monilinia</taxon>
    </lineage>
</organism>
<evidence type="ECO:0000256" key="4">
    <source>
        <dbReference type="ARBA" id="ARBA00022824"/>
    </source>
</evidence>
<dbReference type="PANTHER" id="PTHR48182:SF2">
    <property type="entry name" value="PROTEIN SERAC1"/>
    <property type="match status" value="1"/>
</dbReference>
<dbReference type="OrthoDB" id="427518at2759"/>
<comment type="caution">
    <text evidence="8">The sequence shown here is derived from an EMBL/GenBank/DDBJ whole genome shotgun (WGS) entry which is preliminary data.</text>
</comment>
<evidence type="ECO:0000256" key="6">
    <source>
        <dbReference type="ARBA" id="ARBA00023136"/>
    </source>
</evidence>
<evidence type="ECO:0000256" key="1">
    <source>
        <dbReference type="ARBA" id="ARBA00004173"/>
    </source>
</evidence>
<evidence type="ECO:0000313" key="8">
    <source>
        <dbReference type="EMBL" id="KAB8296691.1"/>
    </source>
</evidence>
<dbReference type="GO" id="GO:0005783">
    <property type="term" value="C:endoplasmic reticulum"/>
    <property type="evidence" value="ECO:0007669"/>
    <property type="project" value="UniProtKB-SubCell"/>
</dbReference>
<reference evidence="8 9" key="1">
    <citation type="submission" date="2019-06" db="EMBL/GenBank/DDBJ databases">
        <title>Genome Sequence of the Brown Rot Fungal Pathogen Monilinia laxa.</title>
        <authorList>
            <person name="De Miccolis Angelini R.M."/>
            <person name="Landi L."/>
            <person name="Abate D."/>
            <person name="Pollastro S."/>
            <person name="Romanazzi G."/>
            <person name="Faretra F."/>
        </authorList>
    </citation>
    <scope>NUCLEOTIDE SEQUENCE [LARGE SCALE GENOMIC DNA]</scope>
    <source>
        <strain evidence="8 9">Mlax316</strain>
    </source>
</reference>
<dbReference type="AlphaFoldDB" id="A0A5N6K2U5"/>
<dbReference type="GO" id="GO:0016020">
    <property type="term" value="C:membrane"/>
    <property type="evidence" value="ECO:0007669"/>
    <property type="project" value="UniProtKB-SubCell"/>
</dbReference>
<evidence type="ECO:0000256" key="7">
    <source>
        <dbReference type="SAM" id="MobiDB-lite"/>
    </source>
</evidence>
<keyword evidence="9" id="KW-1185">Reference proteome</keyword>
<keyword evidence="6" id="KW-0472">Membrane</keyword>
<dbReference type="GO" id="GO:0005739">
    <property type="term" value="C:mitochondrion"/>
    <property type="evidence" value="ECO:0007669"/>
    <property type="project" value="UniProtKB-SubCell"/>
</dbReference>
<sequence>MSMFRKSNDNGMLVLYEPEGDSLQISYDVILVHGLRGHRIRSFTHKNGICWPKDLLPLNRSDIRVMSWGWDSKGIRYEPKSANFFEDHALALLADIDICRPNQSNNRPIIFIAHSIGGNIVKEALLTSANQTLKFGLCHGSIIFLGTPHHQGLKSVTYFRLFRHLPGISADPWTKQLREDSDWLEKQTQRFNEDNNLGDLRSWSYYETISVNMPFYKKVVVDQNSATLGQPKQIVRPLDSDHFHLNKFPNENDANYLRVQDAINSWNRWRESKQREIRDSVNKNDHMRSVGHHSIENHESAADPIMNLDDAAPTISVIIHHTQVESILRAVIDIDSIENKIIYSTLAKNDLTAKIYTTEDAEQTYRSIDLEFSILGKSKVHSRTFIVENYLTYDIILAGSHEKKRMVVDWVSYGSDADLARDHSTPAASVTLMSTSKTPPWHNRTDDKVTKSLRSENSQVSQASKESGTKSLGLPMSITDTQALKVKPSSSPSSIGLTQGSMKALSDKFSSQSSHLTNAEGIAIGASSIASVNLLTNMASAYTSRQALEQSRISTKASTWSANISAATYAMNKDKIEHDEQRNKLLASSSSNKITTKQPSSGNMTVVTSLAKVENYAPPEIIFPSVPKNEPIRRDSRDSNDNDRPTGTFAYTSDGTAVLQTNDQDTYSMRTMDYSKENPHILKTSNSKEDISSSSHSSISIYLDSQDTTSVTHVEIPPSRKSSSKFEPLSLRQKTLFECGIYEGKGKAPIQTIPQLEKTQLSSTLQESQVIASNIPEHIPTGKDSILPGITDTSGLTLIEDERTQTILIETKSIGQLPAGTMVSNDLVDSKIDMENQELNVKSEDKE</sequence>
<evidence type="ECO:0000256" key="5">
    <source>
        <dbReference type="ARBA" id="ARBA00023128"/>
    </source>
</evidence>
<protein>
    <recommendedName>
        <fullName evidence="10">DUF676 domain-containing protein</fullName>
    </recommendedName>
</protein>
<evidence type="ECO:0000256" key="2">
    <source>
        <dbReference type="ARBA" id="ARBA00004240"/>
    </source>
</evidence>
<proteinExistence type="predicted"/>
<dbReference type="InterPro" id="IPR052374">
    <property type="entry name" value="SERAC1"/>
</dbReference>
<evidence type="ECO:0008006" key="10">
    <source>
        <dbReference type="Google" id="ProtNLM"/>
    </source>
</evidence>
<keyword evidence="5" id="KW-0496">Mitochondrion</keyword>
<evidence type="ECO:0000256" key="3">
    <source>
        <dbReference type="ARBA" id="ARBA00004370"/>
    </source>
</evidence>
<feature type="region of interest" description="Disordered" evidence="7">
    <location>
        <begin position="430"/>
        <end position="474"/>
    </location>
</feature>
<feature type="compositionally biased region" description="Basic and acidic residues" evidence="7">
    <location>
        <begin position="630"/>
        <end position="644"/>
    </location>
</feature>
<comment type="subcellular location">
    <subcellularLocation>
        <location evidence="2">Endoplasmic reticulum</location>
    </subcellularLocation>
    <subcellularLocation>
        <location evidence="3">Membrane</location>
    </subcellularLocation>
    <subcellularLocation>
        <location evidence="1">Mitochondrion</location>
    </subcellularLocation>
</comment>
<accession>A0A5N6K2U5</accession>
<feature type="compositionally biased region" description="Polar residues" evidence="7">
    <location>
        <begin position="455"/>
        <end position="470"/>
    </location>
</feature>
<dbReference type="SUPFAM" id="SSF53474">
    <property type="entry name" value="alpha/beta-Hydrolases"/>
    <property type="match status" value="1"/>
</dbReference>
<evidence type="ECO:0000313" key="9">
    <source>
        <dbReference type="Proteomes" id="UP000326757"/>
    </source>
</evidence>
<name>A0A5N6K2U5_MONLA</name>
<gene>
    <name evidence="8" type="ORF">EYC80_002113</name>
</gene>
<dbReference type="EMBL" id="VIGI01000008">
    <property type="protein sequence ID" value="KAB8296691.1"/>
    <property type="molecule type" value="Genomic_DNA"/>
</dbReference>
<dbReference type="Proteomes" id="UP000326757">
    <property type="component" value="Unassembled WGS sequence"/>
</dbReference>
<dbReference type="PANTHER" id="PTHR48182">
    <property type="entry name" value="PROTEIN SERAC1"/>
    <property type="match status" value="1"/>
</dbReference>
<dbReference type="InterPro" id="IPR029058">
    <property type="entry name" value="AB_hydrolase_fold"/>
</dbReference>
<keyword evidence="4" id="KW-0256">Endoplasmic reticulum</keyword>
<dbReference type="Gene3D" id="3.40.50.1820">
    <property type="entry name" value="alpha/beta hydrolase"/>
    <property type="match status" value="1"/>
</dbReference>